<feature type="transmembrane region" description="Helical" evidence="1">
    <location>
        <begin position="26"/>
        <end position="48"/>
    </location>
</feature>
<dbReference type="EMBL" id="CP098023">
    <property type="protein sequence ID" value="WKD50217.1"/>
    <property type="molecule type" value="Genomic_DNA"/>
</dbReference>
<sequence>MSTDNAVTRVRATYPYQSPGRRVHPAVVGCLSLVLAAVLLALWLFLYLKSQEKPYEQLKGHRIATLKSFNSFLQSGNNRERVNALEHFLATHGVDDITPIHNLLRQGSGWLELREPPYAIPPREQWHNIVGTLALLRDKVQPLIGPVHVISAFRTDDYNRKLEHSDKARHRNFCGLDLIPKSHFGHRELMEELRTLHAQLGPESLFGLGLGDGIRFHIDTCGYRIW</sequence>
<dbReference type="Proteomes" id="UP001321520">
    <property type="component" value="Chromosome"/>
</dbReference>
<evidence type="ECO:0000256" key="1">
    <source>
        <dbReference type="SAM" id="Phobius"/>
    </source>
</evidence>
<evidence type="ECO:0008006" key="4">
    <source>
        <dbReference type="Google" id="ProtNLM"/>
    </source>
</evidence>
<organism evidence="2 3">
    <name type="scientific">Microbulbifer spongiae</name>
    <dbReference type="NCBI Taxonomy" id="2944933"/>
    <lineage>
        <taxon>Bacteria</taxon>
        <taxon>Pseudomonadati</taxon>
        <taxon>Pseudomonadota</taxon>
        <taxon>Gammaproteobacteria</taxon>
        <taxon>Cellvibrionales</taxon>
        <taxon>Microbulbiferaceae</taxon>
        <taxon>Microbulbifer</taxon>
    </lineage>
</organism>
<dbReference type="Gene3D" id="3.30.1380.10">
    <property type="match status" value="1"/>
</dbReference>
<protein>
    <recommendedName>
        <fullName evidence="4">Peptidase M15A C-terminal domain-containing protein</fullName>
    </recommendedName>
</protein>
<dbReference type="RefSeq" id="WP_301416309.1">
    <property type="nucleotide sequence ID" value="NZ_CP098023.1"/>
</dbReference>
<keyword evidence="1" id="KW-0472">Membrane</keyword>
<gene>
    <name evidence="2" type="ORF">M8T91_01950</name>
</gene>
<dbReference type="SUPFAM" id="SSF55166">
    <property type="entry name" value="Hedgehog/DD-peptidase"/>
    <property type="match status" value="1"/>
</dbReference>
<keyword evidence="3" id="KW-1185">Reference proteome</keyword>
<reference evidence="2 3" key="1">
    <citation type="submission" date="2022-05" db="EMBL/GenBank/DDBJ databases">
        <title>Microbulbifer sp. nov., isolated from sponge.</title>
        <authorList>
            <person name="Gao L."/>
        </authorList>
    </citation>
    <scope>NUCLEOTIDE SEQUENCE [LARGE SCALE GENOMIC DNA]</scope>
    <source>
        <strain evidence="2 3">MI-G</strain>
    </source>
</reference>
<accession>A0ABY9EC47</accession>
<dbReference type="InterPro" id="IPR009045">
    <property type="entry name" value="Zn_M74/Hedgehog-like"/>
</dbReference>
<evidence type="ECO:0000313" key="2">
    <source>
        <dbReference type="EMBL" id="WKD50217.1"/>
    </source>
</evidence>
<name>A0ABY9EC47_9GAMM</name>
<proteinExistence type="predicted"/>
<evidence type="ECO:0000313" key="3">
    <source>
        <dbReference type="Proteomes" id="UP001321520"/>
    </source>
</evidence>
<keyword evidence="1" id="KW-1133">Transmembrane helix</keyword>
<keyword evidence="1" id="KW-0812">Transmembrane</keyword>